<reference evidence="3" key="1">
    <citation type="journal article" date="2017" name="Genome Biol. Evol.">
        <title>The complete genome sequence of the phytopathogenic fungus Sclerotinia sclerotiorum reveals insights into the genome architecture of broad host range pathogens.</title>
        <authorList>
            <person name="Derbyshire M."/>
            <person name="Denton-Giles M."/>
            <person name="Hegedus D."/>
            <person name="Seifbarghy S."/>
            <person name="Rollins J."/>
            <person name="van Kan J."/>
            <person name="Seidl M.F."/>
            <person name="Faino L."/>
            <person name="Mbengue M."/>
            <person name="Navaud O."/>
            <person name="Raffaele S."/>
            <person name="Hammond-Kosack K."/>
            <person name="Heard S."/>
            <person name="Oliver R."/>
        </authorList>
    </citation>
    <scope>NUCLEOTIDE SEQUENCE [LARGE SCALE GENOMIC DNA]</scope>
    <source>
        <strain evidence="3">ATCC 18683 / 1980 / Ss-1</strain>
    </source>
</reference>
<dbReference type="AlphaFoldDB" id="A0A1D9PSW3"/>
<dbReference type="Gene3D" id="3.90.1300.10">
    <property type="entry name" value="Amidase signature (AS) domain"/>
    <property type="match status" value="1"/>
</dbReference>
<dbReference type="Pfam" id="PF01425">
    <property type="entry name" value="Amidase"/>
    <property type="match status" value="1"/>
</dbReference>
<dbReference type="EMBL" id="CP017814">
    <property type="protein sequence ID" value="APA05363.1"/>
    <property type="molecule type" value="Genomic_DNA"/>
</dbReference>
<dbReference type="InterPro" id="IPR023631">
    <property type="entry name" value="Amidase_dom"/>
</dbReference>
<dbReference type="OrthoDB" id="566138at2759"/>
<protein>
    <recommendedName>
        <fullName evidence="1">Amidase domain-containing protein</fullName>
    </recommendedName>
</protein>
<dbReference type="VEuPathDB" id="FungiDB:sscle_01g001330"/>
<proteinExistence type="predicted"/>
<dbReference type="PANTHER" id="PTHR42678">
    <property type="entry name" value="AMIDASE"/>
    <property type="match status" value="1"/>
</dbReference>
<evidence type="ECO:0000313" key="2">
    <source>
        <dbReference type="EMBL" id="APA05363.1"/>
    </source>
</evidence>
<organism evidence="2 3">
    <name type="scientific">Sclerotinia sclerotiorum (strain ATCC 18683 / 1980 / Ss-1)</name>
    <name type="common">White mold</name>
    <name type="synonym">Whetzelinia sclerotiorum</name>
    <dbReference type="NCBI Taxonomy" id="665079"/>
    <lineage>
        <taxon>Eukaryota</taxon>
        <taxon>Fungi</taxon>
        <taxon>Dikarya</taxon>
        <taxon>Ascomycota</taxon>
        <taxon>Pezizomycotina</taxon>
        <taxon>Leotiomycetes</taxon>
        <taxon>Helotiales</taxon>
        <taxon>Sclerotiniaceae</taxon>
        <taxon>Sclerotinia</taxon>
    </lineage>
</organism>
<evidence type="ECO:0000313" key="3">
    <source>
        <dbReference type="Proteomes" id="UP000177798"/>
    </source>
</evidence>
<name>A0A1D9PSW3_SCLS1</name>
<feature type="domain" description="Amidase" evidence="1">
    <location>
        <begin position="10"/>
        <end position="372"/>
    </location>
</feature>
<gene>
    <name evidence="2" type="ORF">sscle_01g001330</name>
</gene>
<dbReference type="PANTHER" id="PTHR42678:SF34">
    <property type="entry name" value="OS04G0183300 PROTEIN"/>
    <property type="match status" value="1"/>
</dbReference>
<sequence length="475" mass="50468">MISTAPKEILLHIAKSLDDERAAGNIRSPLHDILITVKENICTDKSLGIETTCGSCALIGYFPQRNTPIIDHLLKAGMTVTGKANLSEMSGWKGFGITTGWPPVGGQTQSPCIFGGLAEGEKLLGQTALVGSSSGSASGVAAGFAPLAVATEIDGSITQPANRAALFGIKVTVGRASIEGTAPWSALTDSVGGMAKSAQDLADLVDVILGTNTTSTSNTSWQGQTIGFVDSVLITQQREASMDTKKKLIEHGATLHENVSLTSMDEFQVDSNDALDQLWNHGYAKAWEKFLENFPSSSMKSIADIVNSTNSMQRLPCLRSIQASNCWKESALEDKTSEKKYAKGVSSVREAAKTNGIDKSIPLFSLDVIVGPMDDRIPTIAAAAGYPVGTVPLGYSQTNGRPFGISVVALANEEHKILQFMTARDELIPSCLTPPPPPQLMNWNAPEQSNLLAQLSSQETNALRQPPKVVMAKRG</sequence>
<dbReference type="Proteomes" id="UP000177798">
    <property type="component" value="Chromosome 1"/>
</dbReference>
<evidence type="ECO:0000259" key="1">
    <source>
        <dbReference type="Pfam" id="PF01425"/>
    </source>
</evidence>
<accession>A0A1D9PSW3</accession>
<dbReference type="SUPFAM" id="SSF75304">
    <property type="entry name" value="Amidase signature (AS) enzymes"/>
    <property type="match status" value="1"/>
</dbReference>
<dbReference type="InterPro" id="IPR036928">
    <property type="entry name" value="AS_sf"/>
</dbReference>